<sequence>MSFFVKLFGSCCGARSKSSSKDPSERTPLVEPTSEVNSLSPNLSVTHSQDLALERERRKANLLKLQHAVETDLASMPGNIAPPGSSIVSSPSFRSRSLSGSVSGRLSPSGSDEVGEQETLPKKSALRESFSSSQVGHVKTLLPPSSPSASTSGLGTGISSGTGRSSKKKKGLKTYKPGAGW</sequence>
<protein>
    <submittedName>
        <fullName evidence="2">Uncharacterized protein</fullName>
    </submittedName>
</protein>
<feature type="compositionally biased region" description="Low complexity" evidence="1">
    <location>
        <begin position="140"/>
        <end position="153"/>
    </location>
</feature>
<feature type="region of interest" description="Disordered" evidence="1">
    <location>
        <begin position="72"/>
        <end position="181"/>
    </location>
</feature>
<evidence type="ECO:0000256" key="1">
    <source>
        <dbReference type="SAM" id="MobiDB-lite"/>
    </source>
</evidence>
<organism evidence="2">
    <name type="scientific">Phaffia rhodozyma</name>
    <name type="common">Yeast</name>
    <name type="synonym">Xanthophyllomyces dendrorhous</name>
    <dbReference type="NCBI Taxonomy" id="264483"/>
    <lineage>
        <taxon>Eukaryota</taxon>
        <taxon>Fungi</taxon>
        <taxon>Dikarya</taxon>
        <taxon>Basidiomycota</taxon>
        <taxon>Agaricomycotina</taxon>
        <taxon>Tremellomycetes</taxon>
        <taxon>Cystofilobasidiales</taxon>
        <taxon>Mrakiaceae</taxon>
        <taxon>Phaffia</taxon>
    </lineage>
</organism>
<proteinExistence type="predicted"/>
<accession>A0A0F7SFR4</accession>
<reference evidence="2" key="1">
    <citation type="submission" date="2014-08" db="EMBL/GenBank/DDBJ databases">
        <authorList>
            <person name="Sharma Rahul"/>
            <person name="Thines Marco"/>
        </authorList>
    </citation>
    <scope>NUCLEOTIDE SEQUENCE</scope>
</reference>
<feature type="region of interest" description="Disordered" evidence="1">
    <location>
        <begin position="12"/>
        <end position="50"/>
    </location>
</feature>
<name>A0A0F7SFR4_PHARH</name>
<dbReference type="EMBL" id="LN483144">
    <property type="protein sequence ID" value="CDZ96463.1"/>
    <property type="molecule type" value="Genomic_DNA"/>
</dbReference>
<feature type="compositionally biased region" description="Low complexity" evidence="1">
    <location>
        <begin position="82"/>
        <end position="111"/>
    </location>
</feature>
<evidence type="ECO:0000313" key="2">
    <source>
        <dbReference type="EMBL" id="CDZ96463.1"/>
    </source>
</evidence>
<dbReference type="AlphaFoldDB" id="A0A0F7SFR4"/>
<feature type="compositionally biased region" description="Polar residues" evidence="1">
    <location>
        <begin position="34"/>
        <end position="49"/>
    </location>
</feature>